<evidence type="ECO:0000256" key="4">
    <source>
        <dbReference type="ARBA" id="ARBA00012297"/>
    </source>
</evidence>
<keyword evidence="7" id="KW-0186">Copper</keyword>
<evidence type="ECO:0000256" key="3">
    <source>
        <dbReference type="ARBA" id="ARBA00010609"/>
    </source>
</evidence>
<dbReference type="InterPro" id="IPR033138">
    <property type="entry name" value="Cu_oxidase_CS"/>
</dbReference>
<evidence type="ECO:0000259" key="12">
    <source>
        <dbReference type="Pfam" id="PF07732"/>
    </source>
</evidence>
<dbReference type="CDD" id="cd13873">
    <property type="entry name" value="CuRO_2_AAO_like_2"/>
    <property type="match status" value="1"/>
</dbReference>
<evidence type="ECO:0000256" key="9">
    <source>
        <dbReference type="SAM" id="SignalP"/>
    </source>
</evidence>
<evidence type="ECO:0000259" key="11">
    <source>
        <dbReference type="Pfam" id="PF07731"/>
    </source>
</evidence>
<evidence type="ECO:0000313" key="13">
    <source>
        <dbReference type="EMBL" id="CAH7671939.1"/>
    </source>
</evidence>
<keyword evidence="8" id="KW-0325">Glycoprotein</keyword>
<keyword evidence="14" id="KW-1185">Reference proteome</keyword>
<comment type="catalytic activity">
    <reaction evidence="1">
        <text>4 hydroquinone + O2 = 4 benzosemiquinone + 2 H2O</text>
        <dbReference type="Rhea" id="RHEA:11276"/>
        <dbReference type="ChEBI" id="CHEBI:15377"/>
        <dbReference type="ChEBI" id="CHEBI:15379"/>
        <dbReference type="ChEBI" id="CHEBI:17594"/>
        <dbReference type="ChEBI" id="CHEBI:17977"/>
        <dbReference type="EC" id="1.10.3.2"/>
    </reaction>
</comment>
<evidence type="ECO:0000256" key="8">
    <source>
        <dbReference type="ARBA" id="ARBA00023180"/>
    </source>
</evidence>
<dbReference type="EMBL" id="CALTRL010001292">
    <property type="protein sequence ID" value="CAH7671939.1"/>
    <property type="molecule type" value="Genomic_DNA"/>
</dbReference>
<dbReference type="Proteomes" id="UP001153365">
    <property type="component" value="Unassembled WGS sequence"/>
</dbReference>
<dbReference type="GO" id="GO:0005507">
    <property type="term" value="F:copper ion binding"/>
    <property type="evidence" value="ECO:0007669"/>
    <property type="project" value="InterPro"/>
</dbReference>
<dbReference type="NCBIfam" id="TIGR03390">
    <property type="entry name" value="ascorbOXfungal"/>
    <property type="match status" value="1"/>
</dbReference>
<dbReference type="PANTHER" id="PTHR11709">
    <property type="entry name" value="MULTI-COPPER OXIDASE"/>
    <property type="match status" value="1"/>
</dbReference>
<evidence type="ECO:0000256" key="2">
    <source>
        <dbReference type="ARBA" id="ARBA00001935"/>
    </source>
</evidence>
<reference evidence="13" key="1">
    <citation type="submission" date="2022-06" db="EMBL/GenBank/DDBJ databases">
        <authorList>
            <consortium name="SYNGENTA / RWTH Aachen University"/>
        </authorList>
    </citation>
    <scope>NUCLEOTIDE SEQUENCE</scope>
</reference>
<comment type="caution">
    <text evidence="13">The sequence shown here is derived from an EMBL/GenBank/DDBJ whole genome shotgun (WGS) entry which is preliminary data.</text>
</comment>
<proteinExistence type="inferred from homology"/>
<name>A0AAV0ATL6_PHAPC</name>
<evidence type="ECO:0000256" key="7">
    <source>
        <dbReference type="ARBA" id="ARBA00023008"/>
    </source>
</evidence>
<dbReference type="InterPro" id="IPR017762">
    <property type="entry name" value="Multicopper_oxidase_fun"/>
</dbReference>
<evidence type="ECO:0000256" key="5">
    <source>
        <dbReference type="ARBA" id="ARBA00022723"/>
    </source>
</evidence>
<dbReference type="SUPFAM" id="SSF49503">
    <property type="entry name" value="Cupredoxins"/>
    <property type="match status" value="3"/>
</dbReference>
<accession>A0AAV0ATL6</accession>
<dbReference type="PANTHER" id="PTHR11709:SF394">
    <property type="entry name" value="FI03373P-RELATED"/>
    <property type="match status" value="1"/>
</dbReference>
<dbReference type="Pfam" id="PF07732">
    <property type="entry name" value="Cu-oxidase_3"/>
    <property type="match status" value="1"/>
</dbReference>
<dbReference type="GO" id="GO:0052716">
    <property type="term" value="F:hydroquinone:oxygen oxidoreductase activity"/>
    <property type="evidence" value="ECO:0007669"/>
    <property type="project" value="UniProtKB-EC"/>
</dbReference>
<dbReference type="Gene3D" id="2.60.40.420">
    <property type="entry name" value="Cupredoxins - blue copper proteins"/>
    <property type="match status" value="3"/>
</dbReference>
<dbReference type="InterPro" id="IPR008972">
    <property type="entry name" value="Cupredoxin"/>
</dbReference>
<dbReference type="InterPro" id="IPR011706">
    <property type="entry name" value="Cu-oxidase_C"/>
</dbReference>
<comment type="cofactor">
    <cofactor evidence="2">
        <name>Cu cation</name>
        <dbReference type="ChEBI" id="CHEBI:23378"/>
    </cofactor>
</comment>
<organism evidence="13 14">
    <name type="scientific">Phakopsora pachyrhizi</name>
    <name type="common">Asian soybean rust disease fungus</name>
    <dbReference type="NCBI Taxonomy" id="170000"/>
    <lineage>
        <taxon>Eukaryota</taxon>
        <taxon>Fungi</taxon>
        <taxon>Dikarya</taxon>
        <taxon>Basidiomycota</taxon>
        <taxon>Pucciniomycotina</taxon>
        <taxon>Pucciniomycetes</taxon>
        <taxon>Pucciniales</taxon>
        <taxon>Phakopsoraceae</taxon>
        <taxon>Phakopsora</taxon>
    </lineage>
</organism>
<evidence type="ECO:0000256" key="1">
    <source>
        <dbReference type="ARBA" id="ARBA00000349"/>
    </source>
</evidence>
<feature type="domain" description="Plastocyanin-like" evidence="12">
    <location>
        <begin position="45"/>
        <end position="160"/>
    </location>
</feature>
<feature type="signal peptide" evidence="9">
    <location>
        <begin position="1"/>
        <end position="23"/>
    </location>
</feature>
<dbReference type="AlphaFoldDB" id="A0AAV0ATL6"/>
<keyword evidence="9" id="KW-0732">Signal</keyword>
<evidence type="ECO:0000259" key="10">
    <source>
        <dbReference type="Pfam" id="PF00394"/>
    </source>
</evidence>
<dbReference type="Pfam" id="PF00394">
    <property type="entry name" value="Cu-oxidase"/>
    <property type="match status" value="1"/>
</dbReference>
<dbReference type="PROSITE" id="PS00079">
    <property type="entry name" value="MULTICOPPER_OXIDASE1"/>
    <property type="match status" value="1"/>
</dbReference>
<feature type="chain" id="PRO_5043583587" description="laccase" evidence="9">
    <location>
        <begin position="24"/>
        <end position="595"/>
    </location>
</feature>
<comment type="similarity">
    <text evidence="3">Belongs to the multicopper oxidase family.</text>
</comment>
<keyword evidence="5" id="KW-0479">Metal-binding</keyword>
<feature type="domain" description="Plastocyanin-like" evidence="11">
    <location>
        <begin position="439"/>
        <end position="579"/>
    </location>
</feature>
<dbReference type="InterPro" id="IPR002355">
    <property type="entry name" value="Cu_oxidase_Cu_BS"/>
</dbReference>
<evidence type="ECO:0000313" key="14">
    <source>
        <dbReference type="Proteomes" id="UP001153365"/>
    </source>
</evidence>
<feature type="domain" description="Plastocyanin-like" evidence="10">
    <location>
        <begin position="171"/>
        <end position="298"/>
    </location>
</feature>
<sequence>MKPIFYFTSILTFYLLNFSFVYSNSSDIGIQPYPIVAKLDAIIEVSQAMISSDCTVRPSVVLNGTSPGPELRFKEGSFITIRVVNQLKDLNTTIHFHGISQFGSPFSDGTPRISQAEYKPNGAFFDYSFFLEPGSAGTYLYHAHTGFEISTAYGAFIIEDVKPAPYEYDEEITMILGDYYHELDQKISDGLDAKPFKWLGEPQSLVVNGDALGTCNASKALFGCTKNCRNHVFNVKPNTVYRFRVIGITALTYLYFGIDGHSQLDIIEADGGYLKRIQTDHIRIHSGQRYSFLLKTKSVEDLKKLNFKREFLGKIESRWRPIRDKGDFILKYHLESDLHRNPYKKMLNYDSLSQNEMKSSVNLPDEPTPWLDEDFEPFDENEMAQPADKVDRRLIIQGQQLLIESDGSMQWYVNGIEYDENQPHIPYLAKAYLTEITPDYEAAKKNNGFDPKLGAFPVKLNETIELLFLNLASTIKVAEAHPWHLHGQKAFVVGQGIGPFNDTEFRNSEKKFPKRYIRRDTQVVFAGQGASYSNTTVPSGTQTGWMMMRMKAKTPGAFLLHCHTQPHAMMGMAVVLLIGVEHLPPLPENIRQNYV</sequence>
<dbReference type="InterPro" id="IPR045087">
    <property type="entry name" value="Cu-oxidase_fam"/>
</dbReference>
<evidence type="ECO:0000256" key="6">
    <source>
        <dbReference type="ARBA" id="ARBA00023002"/>
    </source>
</evidence>
<dbReference type="PROSITE" id="PS00080">
    <property type="entry name" value="MULTICOPPER_OXIDASE2"/>
    <property type="match status" value="1"/>
</dbReference>
<gene>
    <name evidence="13" type="ORF">PPACK8108_LOCUS6791</name>
</gene>
<keyword evidence="6" id="KW-0560">Oxidoreductase</keyword>
<dbReference type="InterPro" id="IPR001117">
    <property type="entry name" value="Cu-oxidase_2nd"/>
</dbReference>
<dbReference type="InterPro" id="IPR011707">
    <property type="entry name" value="Cu-oxidase-like_N"/>
</dbReference>
<dbReference type="Pfam" id="PF07731">
    <property type="entry name" value="Cu-oxidase_2"/>
    <property type="match status" value="1"/>
</dbReference>
<dbReference type="EC" id="1.10.3.2" evidence="4"/>
<protein>
    <recommendedName>
        <fullName evidence="4">laccase</fullName>
        <ecNumber evidence="4">1.10.3.2</ecNumber>
    </recommendedName>
</protein>